<reference evidence="3" key="1">
    <citation type="journal article" date="2019" name="Nat. Commun.">
        <title>The genome of broomcorn millet.</title>
        <authorList>
            <person name="Zou C."/>
            <person name="Miki D."/>
            <person name="Li D."/>
            <person name="Tang Q."/>
            <person name="Xiao L."/>
            <person name="Rajput S."/>
            <person name="Deng P."/>
            <person name="Jia W."/>
            <person name="Huang R."/>
            <person name="Zhang M."/>
            <person name="Sun Y."/>
            <person name="Hu J."/>
            <person name="Fu X."/>
            <person name="Schnable P.S."/>
            <person name="Li F."/>
            <person name="Zhang H."/>
            <person name="Feng B."/>
            <person name="Zhu X."/>
            <person name="Liu R."/>
            <person name="Schnable J.C."/>
            <person name="Zhu J.-K."/>
            <person name="Zhang H."/>
        </authorList>
    </citation>
    <scope>NUCLEOTIDE SEQUENCE [LARGE SCALE GENOMIC DNA]</scope>
</reference>
<sequence length="115" mass="11762">MGCILGRRPRVEPQASCLPGVGAGEARRQPGAARSSPAARVAWSLPAERAGGLRGRARAQAKLAGGQGQSSPARGGARPQRDRPRTAAPHGFPVLADGGAPSGVHGFWCTLQTHV</sequence>
<dbReference type="AlphaFoldDB" id="A0A3L6RS73"/>
<name>A0A3L6RS73_PANMI</name>
<gene>
    <name evidence="2" type="ORF">C2845_PM11G29990</name>
</gene>
<evidence type="ECO:0000313" key="3">
    <source>
        <dbReference type="Proteomes" id="UP000275267"/>
    </source>
</evidence>
<accession>A0A3L6RS73</accession>
<feature type="region of interest" description="Disordered" evidence="1">
    <location>
        <begin position="14"/>
        <end position="103"/>
    </location>
</feature>
<comment type="caution">
    <text evidence="2">The sequence shown here is derived from an EMBL/GenBank/DDBJ whole genome shotgun (WGS) entry which is preliminary data.</text>
</comment>
<organism evidence="2 3">
    <name type="scientific">Panicum miliaceum</name>
    <name type="common">Proso millet</name>
    <name type="synonym">Broomcorn millet</name>
    <dbReference type="NCBI Taxonomy" id="4540"/>
    <lineage>
        <taxon>Eukaryota</taxon>
        <taxon>Viridiplantae</taxon>
        <taxon>Streptophyta</taxon>
        <taxon>Embryophyta</taxon>
        <taxon>Tracheophyta</taxon>
        <taxon>Spermatophyta</taxon>
        <taxon>Magnoliopsida</taxon>
        <taxon>Liliopsida</taxon>
        <taxon>Poales</taxon>
        <taxon>Poaceae</taxon>
        <taxon>PACMAD clade</taxon>
        <taxon>Panicoideae</taxon>
        <taxon>Panicodae</taxon>
        <taxon>Paniceae</taxon>
        <taxon>Panicinae</taxon>
        <taxon>Panicum</taxon>
        <taxon>Panicum sect. Panicum</taxon>
    </lineage>
</organism>
<protein>
    <submittedName>
        <fullName evidence="2">Uncharacterized protein</fullName>
    </submittedName>
</protein>
<dbReference type="Proteomes" id="UP000275267">
    <property type="component" value="Unassembled WGS sequence"/>
</dbReference>
<evidence type="ECO:0000313" key="2">
    <source>
        <dbReference type="EMBL" id="RLN08609.1"/>
    </source>
</evidence>
<evidence type="ECO:0000256" key="1">
    <source>
        <dbReference type="SAM" id="MobiDB-lite"/>
    </source>
</evidence>
<dbReference type="EMBL" id="PQIB02000007">
    <property type="protein sequence ID" value="RLN08609.1"/>
    <property type="molecule type" value="Genomic_DNA"/>
</dbReference>
<proteinExistence type="predicted"/>
<keyword evidence="3" id="KW-1185">Reference proteome</keyword>